<feature type="compositionally biased region" description="Polar residues" evidence="1">
    <location>
        <begin position="110"/>
        <end position="122"/>
    </location>
</feature>
<gene>
    <name evidence="2" type="ORF">EFB08_11340</name>
</gene>
<dbReference type="AlphaFoldDB" id="A0A3M9MN23"/>
<keyword evidence="3" id="KW-1185">Reference proteome</keyword>
<evidence type="ECO:0000313" key="2">
    <source>
        <dbReference type="EMBL" id="RNI26605.1"/>
    </source>
</evidence>
<protein>
    <submittedName>
        <fullName evidence="2">Uncharacterized protein</fullName>
    </submittedName>
</protein>
<dbReference type="EMBL" id="RJJD01000006">
    <property type="protein sequence ID" value="RNI26605.1"/>
    <property type="molecule type" value="Genomic_DNA"/>
</dbReference>
<feature type="region of interest" description="Disordered" evidence="1">
    <location>
        <begin position="73"/>
        <end position="95"/>
    </location>
</feature>
<evidence type="ECO:0000256" key="1">
    <source>
        <dbReference type="SAM" id="MobiDB-lite"/>
    </source>
</evidence>
<accession>A0A3M9MN23</accession>
<feature type="compositionally biased region" description="Polar residues" evidence="1">
    <location>
        <begin position="73"/>
        <end position="93"/>
    </location>
</feature>
<reference evidence="2 3" key="1">
    <citation type="submission" date="2018-11" db="EMBL/GenBank/DDBJ databases">
        <title>Rufibacter latericius sp. nov., isolated from water in Baiyang Lake.</title>
        <authorList>
            <person name="Yang Y."/>
        </authorList>
    </citation>
    <scope>NUCLEOTIDE SEQUENCE [LARGE SCALE GENOMIC DNA]</scope>
    <source>
        <strain evidence="2 3">R-22-1c-1</strain>
    </source>
</reference>
<comment type="caution">
    <text evidence="2">The sequence shown here is derived from an EMBL/GenBank/DDBJ whole genome shotgun (WGS) entry which is preliminary data.</text>
</comment>
<sequence>MTYPSNPMKKTIPLALILVLHISCNSTRPMDSLSPRDTLRTTPTAWQKLTQANKVKIQNSTVIIAQDSKVESSTAGEIKGSTQSSNEQNASGGSTIGAASFQGADISKTKGSAVTEAQTTNTGGQGSKVEGSAEVKSTNQQASVWKWLLLAFAGGIVFRQFLPKIWGGVKRVFLPMGA</sequence>
<evidence type="ECO:0000313" key="3">
    <source>
        <dbReference type="Proteomes" id="UP000272117"/>
    </source>
</evidence>
<proteinExistence type="predicted"/>
<feature type="region of interest" description="Disordered" evidence="1">
    <location>
        <begin position="110"/>
        <end position="134"/>
    </location>
</feature>
<name>A0A3M9MN23_9BACT</name>
<organism evidence="2 3">
    <name type="scientific">Rufibacter latericius</name>
    <dbReference type="NCBI Taxonomy" id="2487040"/>
    <lineage>
        <taxon>Bacteria</taxon>
        <taxon>Pseudomonadati</taxon>
        <taxon>Bacteroidota</taxon>
        <taxon>Cytophagia</taxon>
        <taxon>Cytophagales</taxon>
        <taxon>Hymenobacteraceae</taxon>
        <taxon>Rufibacter</taxon>
    </lineage>
</organism>
<dbReference type="Proteomes" id="UP000272117">
    <property type="component" value="Unassembled WGS sequence"/>
</dbReference>